<accession>A7AW15</accession>
<comment type="caution">
    <text evidence="1">The sequence shown here is derived from an EMBL/GenBank/DDBJ whole genome shotgun (WGS) entry which is preliminary data.</text>
</comment>
<dbReference type="EMBL" id="AAXT01000005">
    <property type="protein sequence ID" value="EDO05243.1"/>
    <property type="molecule type" value="Genomic_DNA"/>
</dbReference>
<sequence>MVQHIPLACSLKAIPYVSLINKVKLPSSLPVKNLSAVAIKRACGRLEVLKAVITHYNHI</sequence>
<dbReference type="SUPFAM" id="SSF55315">
    <property type="entry name" value="L30e-like"/>
    <property type="match status" value="1"/>
</dbReference>
<dbReference type="InterPro" id="IPR029064">
    <property type="entry name" value="Ribosomal_eL30-like_sf"/>
</dbReference>
<name>A7AW15_BABBO</name>
<evidence type="ECO:0000313" key="2">
    <source>
        <dbReference type="Proteomes" id="UP000002173"/>
    </source>
</evidence>
<organism evidence="1 2">
    <name type="scientific">Babesia bovis</name>
    <dbReference type="NCBI Taxonomy" id="5865"/>
    <lineage>
        <taxon>Eukaryota</taxon>
        <taxon>Sar</taxon>
        <taxon>Alveolata</taxon>
        <taxon>Apicomplexa</taxon>
        <taxon>Aconoidasida</taxon>
        <taxon>Piroplasmida</taxon>
        <taxon>Babesiidae</taxon>
        <taxon>Babesia</taxon>
    </lineage>
</organism>
<keyword evidence="2" id="KW-1185">Reference proteome</keyword>
<dbReference type="Gene3D" id="3.30.1330.30">
    <property type="match status" value="1"/>
</dbReference>
<dbReference type="InParanoid" id="A7AW15"/>
<dbReference type="VEuPathDB" id="PiroplasmaDB:BBOV_I001590"/>
<dbReference type="Proteomes" id="UP000002173">
    <property type="component" value="Chromosome 1"/>
</dbReference>
<proteinExistence type="predicted"/>
<gene>
    <name evidence="1" type="ORF">BBOV_I001590</name>
</gene>
<dbReference type="GeneID" id="5477027"/>
<dbReference type="KEGG" id="bbo:BBOV_I001590"/>
<reference evidence="1 2" key="1">
    <citation type="journal article" date="2007" name="PLoS Pathog.">
        <title>Genome sequence of Babesia bovis and comparative analysis of apicomplexan hemoprotozoa.</title>
        <authorList>
            <person name="Brayton K.A."/>
            <person name="Lau A.O.T."/>
            <person name="Herndon D.R."/>
            <person name="Hannick L."/>
            <person name="Kappmeyer L.S."/>
            <person name="Berens S.J."/>
            <person name="Bidwell S.L."/>
            <person name="Brown W.C."/>
            <person name="Crabtree J."/>
            <person name="Fadrosh D."/>
            <person name="Feldblum T."/>
            <person name="Forberger H.A."/>
            <person name="Haas B.J."/>
            <person name="Howell J.M."/>
            <person name="Khouri H."/>
            <person name="Koo H."/>
            <person name="Mann D.J."/>
            <person name="Norimine J."/>
            <person name="Paulsen I.T."/>
            <person name="Radune D."/>
            <person name="Ren Q."/>
            <person name="Smith R.K. Jr."/>
            <person name="Suarez C.E."/>
            <person name="White O."/>
            <person name="Wortman J.R."/>
            <person name="Knowles D.P. Jr."/>
            <person name="McElwain T.F."/>
            <person name="Nene V.M."/>
        </authorList>
    </citation>
    <scope>NUCLEOTIDE SEQUENCE [LARGE SCALE GENOMIC DNA]</scope>
    <source>
        <strain evidence="1">T2Bo</strain>
    </source>
</reference>
<dbReference type="AlphaFoldDB" id="A7AW15"/>
<protein>
    <submittedName>
        <fullName evidence="1">Uncharacterized protein</fullName>
    </submittedName>
</protein>
<evidence type="ECO:0000313" key="1">
    <source>
        <dbReference type="EMBL" id="EDO05243.1"/>
    </source>
</evidence>